<reference evidence="2" key="1">
    <citation type="submission" date="2017-09" db="EMBL/GenBank/DDBJ databases">
        <title>Depth-based differentiation of microbial function through sediment-hosted aquifers and enrichment of novel symbionts in the deep terrestrial subsurface.</title>
        <authorList>
            <person name="Probst A.J."/>
            <person name="Ladd B."/>
            <person name="Jarett J.K."/>
            <person name="Geller-Mcgrath D.E."/>
            <person name="Sieber C.M.K."/>
            <person name="Emerson J.B."/>
            <person name="Anantharaman K."/>
            <person name="Thomas B.C."/>
            <person name="Malmstrom R."/>
            <person name="Stieglmeier M."/>
            <person name="Klingl A."/>
            <person name="Woyke T."/>
            <person name="Ryan C.M."/>
            <person name="Banfield J.F."/>
        </authorList>
    </citation>
    <scope>NUCLEOTIDE SEQUENCE [LARGE SCALE GENOMIC DNA]</scope>
</reference>
<evidence type="ECO:0000313" key="2">
    <source>
        <dbReference type="Proteomes" id="UP000230956"/>
    </source>
</evidence>
<sequence>MIITVTEPIGLKRVDEPVEVAFTSDKVKPQGEDIRVTDENDIEIPCQVKVIGAGSYKISFFAQAEPYSTRNYHLYFNNPSALKPDYGAMYSALDNQAKTWQT</sequence>
<feature type="non-terminal residue" evidence="1">
    <location>
        <position position="102"/>
    </location>
</feature>
<organism evidence="1 2">
    <name type="scientific">Candidatus Aquicultor secundus</name>
    <dbReference type="NCBI Taxonomy" id="1973895"/>
    <lineage>
        <taxon>Bacteria</taxon>
        <taxon>Bacillati</taxon>
        <taxon>Actinomycetota</taxon>
        <taxon>Candidatus Aquicultoria</taxon>
        <taxon>Candidatus Aquicultorales</taxon>
        <taxon>Candidatus Aquicultoraceae</taxon>
        <taxon>Candidatus Aquicultor</taxon>
    </lineage>
</organism>
<dbReference type="EMBL" id="PFNG01000210">
    <property type="protein sequence ID" value="PIZ36245.1"/>
    <property type="molecule type" value="Genomic_DNA"/>
</dbReference>
<accession>A0A2M7T6A9</accession>
<proteinExistence type="predicted"/>
<gene>
    <name evidence="1" type="ORF">COY37_08970</name>
</gene>
<comment type="caution">
    <text evidence="1">The sequence shown here is derived from an EMBL/GenBank/DDBJ whole genome shotgun (WGS) entry which is preliminary data.</text>
</comment>
<dbReference type="AlphaFoldDB" id="A0A2M7T6A9"/>
<protein>
    <submittedName>
        <fullName evidence="1">Uncharacterized protein</fullName>
    </submittedName>
</protein>
<dbReference type="Proteomes" id="UP000230956">
    <property type="component" value="Unassembled WGS sequence"/>
</dbReference>
<evidence type="ECO:0000313" key="1">
    <source>
        <dbReference type="EMBL" id="PIZ36245.1"/>
    </source>
</evidence>
<name>A0A2M7T6A9_9ACTN</name>